<dbReference type="PANTHER" id="PTHR34477">
    <property type="entry name" value="UPF0213 PROTEIN YHBQ"/>
    <property type="match status" value="1"/>
</dbReference>
<dbReference type="AlphaFoldDB" id="A0A1F6W2I5"/>
<evidence type="ECO:0000313" key="3">
    <source>
        <dbReference type="EMBL" id="OGI76148.1"/>
    </source>
</evidence>
<sequence length="86" mass="9946">MPFVYILQNGKGKYYIGSTSDLGERMRHHMGGYTPSTKRLGNLKLVFSQKYKSLKDARSIELKLKKLKRHDYIANIVKDGFIKVKP</sequence>
<protein>
    <recommendedName>
        <fullName evidence="2">GIY-YIG domain-containing protein</fullName>
    </recommendedName>
</protein>
<evidence type="ECO:0000313" key="4">
    <source>
        <dbReference type="Proteomes" id="UP000179275"/>
    </source>
</evidence>
<evidence type="ECO:0000259" key="2">
    <source>
        <dbReference type="PROSITE" id="PS50164"/>
    </source>
</evidence>
<proteinExistence type="inferred from homology"/>
<reference evidence="3 4" key="1">
    <citation type="journal article" date="2016" name="Nat. Commun.">
        <title>Thousands of microbial genomes shed light on interconnected biogeochemical processes in an aquifer system.</title>
        <authorList>
            <person name="Anantharaman K."/>
            <person name="Brown C.T."/>
            <person name="Hug L.A."/>
            <person name="Sharon I."/>
            <person name="Castelle C.J."/>
            <person name="Probst A.J."/>
            <person name="Thomas B.C."/>
            <person name="Singh A."/>
            <person name="Wilkins M.J."/>
            <person name="Karaoz U."/>
            <person name="Brodie E.L."/>
            <person name="Williams K.H."/>
            <person name="Hubbard S.S."/>
            <person name="Banfield J.F."/>
        </authorList>
    </citation>
    <scope>NUCLEOTIDE SEQUENCE [LARGE SCALE GENOMIC DNA]</scope>
</reference>
<feature type="domain" description="GIY-YIG" evidence="2">
    <location>
        <begin position="1"/>
        <end position="74"/>
    </location>
</feature>
<dbReference type="InterPro" id="IPR050190">
    <property type="entry name" value="UPF0213_domain"/>
</dbReference>
<name>A0A1F6W2I5_9BACT</name>
<dbReference type="Proteomes" id="UP000179275">
    <property type="component" value="Unassembled WGS sequence"/>
</dbReference>
<organism evidence="3 4">
    <name type="scientific">Candidatus Nomurabacteria bacterium RIFCSPHIGHO2_02_FULL_42_19</name>
    <dbReference type="NCBI Taxonomy" id="1801756"/>
    <lineage>
        <taxon>Bacteria</taxon>
        <taxon>Candidatus Nomuraibacteriota</taxon>
    </lineage>
</organism>
<dbReference type="Pfam" id="PF01541">
    <property type="entry name" value="GIY-YIG"/>
    <property type="match status" value="1"/>
</dbReference>
<evidence type="ECO:0000256" key="1">
    <source>
        <dbReference type="ARBA" id="ARBA00007435"/>
    </source>
</evidence>
<comment type="caution">
    <text evidence="3">The sequence shown here is derived from an EMBL/GenBank/DDBJ whole genome shotgun (WGS) entry which is preliminary data.</text>
</comment>
<dbReference type="InterPro" id="IPR035901">
    <property type="entry name" value="GIY-YIG_endonuc_sf"/>
</dbReference>
<dbReference type="PANTHER" id="PTHR34477:SF1">
    <property type="entry name" value="UPF0213 PROTEIN YHBQ"/>
    <property type="match status" value="1"/>
</dbReference>
<dbReference type="SUPFAM" id="SSF82771">
    <property type="entry name" value="GIY-YIG endonuclease"/>
    <property type="match status" value="1"/>
</dbReference>
<dbReference type="Gene3D" id="3.40.1440.10">
    <property type="entry name" value="GIY-YIG endonuclease"/>
    <property type="match status" value="1"/>
</dbReference>
<dbReference type="EMBL" id="MFUG01000008">
    <property type="protein sequence ID" value="OGI76148.1"/>
    <property type="molecule type" value="Genomic_DNA"/>
</dbReference>
<dbReference type="STRING" id="1801756.A3C67_01945"/>
<accession>A0A1F6W2I5</accession>
<dbReference type="PROSITE" id="PS50164">
    <property type="entry name" value="GIY_YIG"/>
    <property type="match status" value="1"/>
</dbReference>
<comment type="similarity">
    <text evidence="1">Belongs to the UPF0213 family.</text>
</comment>
<dbReference type="InterPro" id="IPR000305">
    <property type="entry name" value="GIY-YIG_endonuc"/>
</dbReference>
<gene>
    <name evidence="3" type="ORF">A3C67_01945</name>
</gene>